<evidence type="ECO:0000313" key="3">
    <source>
        <dbReference type="Proteomes" id="UP000077852"/>
    </source>
</evidence>
<dbReference type="EMBL" id="LVHG01000063">
    <property type="protein sequence ID" value="OAK60203.1"/>
    <property type="molecule type" value="Genomic_DNA"/>
</dbReference>
<comment type="caution">
    <text evidence="2">The sequence shown here is derived from an EMBL/GenBank/DDBJ whole genome shotgun (WGS) entry which is preliminary data.</text>
</comment>
<dbReference type="AlphaFoldDB" id="A0AA91DJY9"/>
<dbReference type="InterPro" id="IPR006116">
    <property type="entry name" value="NT_2-5OAS_ClassI-CCAase"/>
</dbReference>
<organism evidence="2 3">
    <name type="scientific">Variovorax paradoxus</name>
    <dbReference type="NCBI Taxonomy" id="34073"/>
    <lineage>
        <taxon>Bacteria</taxon>
        <taxon>Pseudomonadati</taxon>
        <taxon>Pseudomonadota</taxon>
        <taxon>Betaproteobacteria</taxon>
        <taxon>Burkholderiales</taxon>
        <taxon>Comamonadaceae</taxon>
        <taxon>Variovorax</taxon>
    </lineage>
</organism>
<proteinExistence type="predicted"/>
<evidence type="ECO:0008006" key="4">
    <source>
        <dbReference type="Google" id="ProtNLM"/>
    </source>
</evidence>
<dbReference type="InterPro" id="IPR043519">
    <property type="entry name" value="NT_sf"/>
</dbReference>
<reference evidence="2 3" key="1">
    <citation type="submission" date="2016-03" db="EMBL/GenBank/DDBJ databases">
        <title>Genome sequence of Variovorax paradoxus KB5.</title>
        <authorList>
            <person name="Jeong H."/>
            <person name="Hong C.E."/>
            <person name="Jo S.H."/>
            <person name="Park J.M."/>
        </authorList>
    </citation>
    <scope>NUCLEOTIDE SEQUENCE [LARGE SCALE GENOMIC DNA]</scope>
    <source>
        <strain evidence="2 3">KB5</strain>
    </source>
</reference>
<dbReference type="Pfam" id="PF18144">
    <property type="entry name" value="SMODS"/>
    <property type="match status" value="1"/>
</dbReference>
<protein>
    <recommendedName>
        <fullName evidence="4">Nucleotidyltransferase</fullName>
    </recommendedName>
</protein>
<dbReference type="SUPFAM" id="SSF81631">
    <property type="entry name" value="PAP/OAS1 substrate-binding domain"/>
    <property type="match status" value="1"/>
</dbReference>
<dbReference type="CDD" id="cd05400">
    <property type="entry name" value="NT_2-5OAS_ClassI-CCAase"/>
    <property type="match status" value="1"/>
</dbReference>
<evidence type="ECO:0000313" key="2">
    <source>
        <dbReference type="EMBL" id="OAK60203.1"/>
    </source>
</evidence>
<dbReference type="Gene3D" id="3.30.460.10">
    <property type="entry name" value="Beta Polymerase, domain 2"/>
    <property type="match status" value="1"/>
</dbReference>
<dbReference type="SUPFAM" id="SSF81301">
    <property type="entry name" value="Nucleotidyltransferase"/>
    <property type="match status" value="1"/>
</dbReference>
<sequence>MTTQQQFLDLLWEIEPSTSTVDACSSAHRTLRSALRSDENFGKLHVATFLSGSYKRDTAIRPQKIEGILQRPDVDIIVVTSHTEGDDPHDVLDALHQALVDCGYANLKVNRRSIAVTLGSVDMDVVPVIVNGNSYLIPDRELKKWLPTNPRQHTQWTVDVNSDADGRFKPLVKLVKWWRRIHLSSLRRPKGFILECLVAEHMDYNQKNYETLFVELLETIRDTYRYYALLGQVPHLEDPGVPGSNVFSNVTAEEFKTFYDKLEEHADLARKAKDETDDTEALRLWRSVMGSRFPAAAPARALGSSLIRPAIGVGLTFPSMPVFPNKPGGFA</sequence>
<keyword evidence="1" id="KW-0051">Antiviral defense</keyword>
<dbReference type="Proteomes" id="UP000077852">
    <property type="component" value="Unassembled WGS sequence"/>
</dbReference>
<gene>
    <name evidence="2" type="ORF">A3K87_24105</name>
</gene>
<accession>A0AA91DJY9</accession>
<name>A0AA91DJY9_VARPD</name>
<dbReference type="RefSeq" id="WP_081269859.1">
    <property type="nucleotide sequence ID" value="NZ_LVHG01000063.1"/>
</dbReference>
<dbReference type="GO" id="GO:0051607">
    <property type="term" value="P:defense response to virus"/>
    <property type="evidence" value="ECO:0007669"/>
    <property type="project" value="UniProtKB-KW"/>
</dbReference>
<dbReference type="GO" id="GO:0016779">
    <property type="term" value="F:nucleotidyltransferase activity"/>
    <property type="evidence" value="ECO:0007669"/>
    <property type="project" value="InterPro"/>
</dbReference>
<evidence type="ECO:0000256" key="1">
    <source>
        <dbReference type="ARBA" id="ARBA00023118"/>
    </source>
</evidence>